<comment type="caution">
    <text evidence="10">The sequence shown here is derived from an EMBL/GenBank/DDBJ whole genome shotgun (WGS) entry which is preliminary data.</text>
</comment>
<dbReference type="InterPro" id="IPR006151">
    <property type="entry name" value="Shikm_DH/Glu-tRNA_Rdtase"/>
</dbReference>
<feature type="binding site" evidence="6">
    <location>
        <position position="230"/>
    </location>
    <ligand>
        <name>NADP(+)</name>
        <dbReference type="ChEBI" id="CHEBI:58349"/>
    </ligand>
</feature>
<evidence type="ECO:0000259" key="8">
    <source>
        <dbReference type="Pfam" id="PF08501"/>
    </source>
</evidence>
<evidence type="ECO:0000256" key="5">
    <source>
        <dbReference type="ARBA" id="ARBA00023141"/>
    </source>
</evidence>
<evidence type="ECO:0000259" key="7">
    <source>
        <dbReference type="Pfam" id="PF01488"/>
    </source>
</evidence>
<evidence type="ECO:0000259" key="9">
    <source>
        <dbReference type="Pfam" id="PF18317"/>
    </source>
</evidence>
<dbReference type="CDD" id="cd01065">
    <property type="entry name" value="NAD_bind_Shikimate_DH"/>
    <property type="match status" value="1"/>
</dbReference>
<dbReference type="Pfam" id="PF18317">
    <property type="entry name" value="SDH_C"/>
    <property type="match status" value="1"/>
</dbReference>
<keyword evidence="5 6" id="KW-0057">Aromatic amino acid biosynthesis</keyword>
<comment type="pathway">
    <text evidence="6">Metabolic intermediate biosynthesis; chorismate biosynthesis; chorismate from D-erythrose 4-phosphate and phosphoenolpyruvate: step 4/7.</text>
</comment>
<name>A0A7J3M241_ARCFL</name>
<evidence type="ECO:0000256" key="1">
    <source>
        <dbReference type="ARBA" id="ARBA00012962"/>
    </source>
</evidence>
<comment type="caution">
    <text evidence="6">Lacks conserved residue(s) required for the propagation of feature annotation.</text>
</comment>
<dbReference type="PANTHER" id="PTHR21089">
    <property type="entry name" value="SHIKIMATE DEHYDROGENASE"/>
    <property type="match status" value="1"/>
</dbReference>
<dbReference type="NCBIfam" id="TIGR00507">
    <property type="entry name" value="aroE"/>
    <property type="match status" value="1"/>
</dbReference>
<dbReference type="InterPro" id="IPR013708">
    <property type="entry name" value="Shikimate_DH-bd_N"/>
</dbReference>
<dbReference type="EMBL" id="DSYZ01000079">
    <property type="protein sequence ID" value="HGT82788.1"/>
    <property type="molecule type" value="Genomic_DNA"/>
</dbReference>
<feature type="binding site" evidence="6">
    <location>
        <begin position="119"/>
        <end position="123"/>
    </location>
    <ligand>
        <name>NADP(+)</name>
        <dbReference type="ChEBI" id="CHEBI:58349"/>
    </ligand>
</feature>
<sequence>MLLGIIGYPIKHSISPRVHETLMKTYGIEGRYLAFEVKPNDLRDAILGAKALGFTGLNVTIPYKEEVLKFVNPVGDAKLAVNTIDLRTMKGYNTDIYGVEMAFRSAEIDVSGKVALIVGAGGAAKAVAIALLKMGAKVVITNRTQIRGIETVSALREYGSCVFHPMERIEEVKAEILVNATPVGMKGSPGMPVDEELLKEDLIVFDVVYNPVETQLIRKAKEKGCKAITGLEMFVYQAEKAFEIWTGIKPDVELIRRASLEALNVQN</sequence>
<dbReference type="AlphaFoldDB" id="A0A7J3M241"/>
<dbReference type="FunFam" id="3.40.50.720:FF:000086">
    <property type="entry name" value="Quinate/shikimate dehydrogenase"/>
    <property type="match status" value="1"/>
</dbReference>
<dbReference type="Pfam" id="PF01488">
    <property type="entry name" value="Shikimate_DH"/>
    <property type="match status" value="1"/>
</dbReference>
<dbReference type="GO" id="GO:0004764">
    <property type="term" value="F:shikimate 3-dehydrogenase (NADP+) activity"/>
    <property type="evidence" value="ECO:0007669"/>
    <property type="project" value="UniProtKB-UniRule"/>
</dbReference>
<dbReference type="InterPro" id="IPR022893">
    <property type="entry name" value="Shikimate_DH_fam"/>
</dbReference>
<feature type="active site" description="Proton acceptor" evidence="6">
    <location>
        <position position="64"/>
    </location>
</feature>
<evidence type="ECO:0000313" key="10">
    <source>
        <dbReference type="EMBL" id="HGT82788.1"/>
    </source>
</evidence>
<feature type="domain" description="SDH C-terminal" evidence="9">
    <location>
        <begin position="230"/>
        <end position="258"/>
    </location>
</feature>
<keyword evidence="2 6" id="KW-0028">Amino-acid biosynthesis</keyword>
<gene>
    <name evidence="6 10" type="primary">aroE</name>
    <name evidence="10" type="ORF">ENT52_03580</name>
</gene>
<comment type="subunit">
    <text evidence="6">Homodimer.</text>
</comment>
<evidence type="ECO:0000256" key="4">
    <source>
        <dbReference type="ARBA" id="ARBA00023002"/>
    </source>
</evidence>
<dbReference type="PANTHER" id="PTHR21089:SF1">
    <property type="entry name" value="BIFUNCTIONAL 3-DEHYDROQUINATE DEHYDRATASE_SHIKIMATE DEHYDROGENASE, CHLOROPLASTIC"/>
    <property type="match status" value="1"/>
</dbReference>
<dbReference type="SUPFAM" id="SSF53223">
    <property type="entry name" value="Aminoacid dehydrogenase-like, N-terminal domain"/>
    <property type="match status" value="1"/>
</dbReference>
<feature type="binding site" evidence="6">
    <location>
        <begin position="142"/>
        <end position="147"/>
    </location>
    <ligand>
        <name>NADP(+)</name>
        <dbReference type="ChEBI" id="CHEBI:58349"/>
    </ligand>
</feature>
<dbReference type="Gene3D" id="3.40.50.720">
    <property type="entry name" value="NAD(P)-binding Rossmann-like Domain"/>
    <property type="match status" value="1"/>
</dbReference>
<dbReference type="GO" id="GO:0019632">
    <property type="term" value="P:shikimate metabolic process"/>
    <property type="evidence" value="ECO:0007669"/>
    <property type="project" value="InterPro"/>
</dbReference>
<comment type="catalytic activity">
    <reaction evidence="6">
        <text>shikimate + NADP(+) = 3-dehydroshikimate + NADPH + H(+)</text>
        <dbReference type="Rhea" id="RHEA:17737"/>
        <dbReference type="ChEBI" id="CHEBI:15378"/>
        <dbReference type="ChEBI" id="CHEBI:16630"/>
        <dbReference type="ChEBI" id="CHEBI:36208"/>
        <dbReference type="ChEBI" id="CHEBI:57783"/>
        <dbReference type="ChEBI" id="CHEBI:58349"/>
        <dbReference type="EC" id="1.1.1.25"/>
    </reaction>
</comment>
<keyword evidence="4 6" id="KW-0560">Oxidoreductase</keyword>
<reference evidence="10" key="1">
    <citation type="journal article" date="2020" name="mSystems">
        <title>Genome- and Community-Level Interaction Insights into Carbon Utilization and Element Cycling Functions of Hydrothermarchaeota in Hydrothermal Sediment.</title>
        <authorList>
            <person name="Zhou Z."/>
            <person name="Liu Y."/>
            <person name="Xu W."/>
            <person name="Pan J."/>
            <person name="Luo Z.H."/>
            <person name="Li M."/>
        </authorList>
    </citation>
    <scope>NUCLEOTIDE SEQUENCE [LARGE SCALE GENOMIC DNA]</scope>
    <source>
        <strain evidence="10">SpSt-587</strain>
    </source>
</reference>
<dbReference type="Gene3D" id="3.40.50.10860">
    <property type="entry name" value="Leucine Dehydrogenase, chain A, domain 1"/>
    <property type="match status" value="1"/>
</dbReference>
<keyword evidence="3 6" id="KW-0521">NADP</keyword>
<dbReference type="InterPro" id="IPR036291">
    <property type="entry name" value="NAD(P)-bd_dom_sf"/>
</dbReference>
<comment type="similarity">
    <text evidence="6">Belongs to the shikimate dehydrogenase family.</text>
</comment>
<feature type="binding site" evidence="6">
    <location>
        <position position="95"/>
    </location>
    <ligand>
        <name>shikimate</name>
        <dbReference type="ChEBI" id="CHEBI:36208"/>
    </ligand>
</feature>
<feature type="binding site" evidence="6">
    <location>
        <position position="237"/>
    </location>
    <ligand>
        <name>shikimate</name>
        <dbReference type="ChEBI" id="CHEBI:36208"/>
    </ligand>
</feature>
<evidence type="ECO:0000256" key="2">
    <source>
        <dbReference type="ARBA" id="ARBA00022605"/>
    </source>
</evidence>
<comment type="function">
    <text evidence="6">Involved in the biosynthesis of the chorismate, which leads to the biosynthesis of aromatic amino acids. Catalyzes the reversible NADPH linked reduction of 3-dehydroshikimate (DHSA) to yield shikimate (SA).</text>
</comment>
<dbReference type="UniPathway" id="UPA00053">
    <property type="reaction ID" value="UER00087"/>
</dbReference>
<dbReference type="GO" id="GO:0050661">
    <property type="term" value="F:NADP binding"/>
    <property type="evidence" value="ECO:0007669"/>
    <property type="project" value="InterPro"/>
</dbReference>
<dbReference type="Pfam" id="PF08501">
    <property type="entry name" value="Shikimate_dh_N"/>
    <property type="match status" value="1"/>
</dbReference>
<dbReference type="InterPro" id="IPR011342">
    <property type="entry name" value="Shikimate_DH"/>
</dbReference>
<feature type="binding site" evidence="6">
    <location>
        <position position="207"/>
    </location>
    <ligand>
        <name>NADP(+)</name>
        <dbReference type="ChEBI" id="CHEBI:58349"/>
    </ligand>
</feature>
<dbReference type="EC" id="1.1.1.25" evidence="1 6"/>
<proteinExistence type="inferred from homology"/>
<dbReference type="InterPro" id="IPR041121">
    <property type="entry name" value="SDH_C"/>
</dbReference>
<evidence type="ECO:0000256" key="6">
    <source>
        <dbReference type="HAMAP-Rule" id="MF_00222"/>
    </source>
</evidence>
<dbReference type="NCBIfam" id="NF001319">
    <property type="entry name" value="PRK00258.3-3"/>
    <property type="match status" value="1"/>
</dbReference>
<protein>
    <recommendedName>
        <fullName evidence="1 6">Shikimate dehydrogenase (NADP(+))</fullName>
        <shortName evidence="6">SDH</shortName>
        <ecNumber evidence="1 6">1.1.1.25</ecNumber>
    </recommendedName>
</protein>
<feature type="binding site" evidence="6">
    <location>
        <position position="60"/>
    </location>
    <ligand>
        <name>shikimate</name>
        <dbReference type="ChEBI" id="CHEBI:36208"/>
    </ligand>
</feature>
<feature type="binding site" evidence="6">
    <location>
        <position position="209"/>
    </location>
    <ligand>
        <name>shikimate</name>
        <dbReference type="ChEBI" id="CHEBI:36208"/>
    </ligand>
</feature>
<feature type="domain" description="Quinate/shikimate 5-dehydrogenase/glutamyl-tRNA reductase" evidence="7">
    <location>
        <begin position="107"/>
        <end position="181"/>
    </location>
</feature>
<dbReference type="SUPFAM" id="SSF51735">
    <property type="entry name" value="NAD(P)-binding Rossmann-fold domains"/>
    <property type="match status" value="1"/>
</dbReference>
<feature type="binding site" evidence="6">
    <location>
        <position position="76"/>
    </location>
    <ligand>
        <name>NADP(+)</name>
        <dbReference type="ChEBI" id="CHEBI:58349"/>
    </ligand>
</feature>
<feature type="binding site" evidence="6">
    <location>
        <begin position="13"/>
        <end position="15"/>
    </location>
    <ligand>
        <name>shikimate</name>
        <dbReference type="ChEBI" id="CHEBI:36208"/>
    </ligand>
</feature>
<evidence type="ECO:0000256" key="3">
    <source>
        <dbReference type="ARBA" id="ARBA00022857"/>
    </source>
</evidence>
<dbReference type="GO" id="GO:0008652">
    <property type="term" value="P:amino acid biosynthetic process"/>
    <property type="evidence" value="ECO:0007669"/>
    <property type="project" value="UniProtKB-KW"/>
</dbReference>
<feature type="domain" description="Shikimate dehydrogenase substrate binding N-terminal" evidence="8">
    <location>
        <begin position="5"/>
        <end position="84"/>
    </location>
</feature>
<dbReference type="GO" id="GO:0009073">
    <property type="term" value="P:aromatic amino acid family biosynthetic process"/>
    <property type="evidence" value="ECO:0007669"/>
    <property type="project" value="UniProtKB-KW"/>
</dbReference>
<dbReference type="HAMAP" id="MF_00222">
    <property type="entry name" value="Shikimate_DH_AroE"/>
    <property type="match status" value="1"/>
</dbReference>
<organism evidence="10">
    <name type="scientific">Archaeoglobus fulgidus</name>
    <dbReference type="NCBI Taxonomy" id="2234"/>
    <lineage>
        <taxon>Archaea</taxon>
        <taxon>Methanobacteriati</taxon>
        <taxon>Methanobacteriota</taxon>
        <taxon>Archaeoglobi</taxon>
        <taxon>Archaeoglobales</taxon>
        <taxon>Archaeoglobaceae</taxon>
        <taxon>Archaeoglobus</taxon>
    </lineage>
</organism>
<accession>A0A7J3M241</accession>
<dbReference type="GO" id="GO:0009423">
    <property type="term" value="P:chorismate biosynthetic process"/>
    <property type="evidence" value="ECO:0007669"/>
    <property type="project" value="UniProtKB-UniRule"/>
</dbReference>
<dbReference type="InterPro" id="IPR046346">
    <property type="entry name" value="Aminoacid_DH-like_N_sf"/>
</dbReference>